<sequence>MSDPVVLAAWNNADWCDAVSRAHGAACRFEPGFWINGGDAPPFYPNLVTTDPDATDQQLTAIELLAEQPGRGIGIKDSFSRLDLSDIGLQPIFDADWLWLPPTAALAAGVADFGVAVVEAADELALWERAWGGMENGGRVFPPSLLDDERISFLALTREGRILAGAALNLSNGAIGISNVFLGGDEAALAALVEVARRRAPGLPVVGYESGDDRTPFHTLGFESIGTLRVWIRP</sequence>
<dbReference type="RefSeq" id="WP_266284151.1">
    <property type="nucleotide sequence ID" value="NZ_JAPKNF010000004.1"/>
</dbReference>
<reference evidence="1 2" key="1">
    <citation type="submission" date="2023-07" db="EMBL/GenBank/DDBJ databases">
        <title>Genomic Encyclopedia of Type Strains, Phase IV (KMG-IV): sequencing the most valuable type-strain genomes for metagenomic binning, comparative biology and taxonomic classification.</title>
        <authorList>
            <person name="Goeker M."/>
        </authorList>
    </citation>
    <scope>NUCLEOTIDE SEQUENCE [LARGE SCALE GENOMIC DNA]</scope>
    <source>
        <strain evidence="1 2">B1-1</strain>
    </source>
</reference>
<dbReference type="Proteomes" id="UP001223743">
    <property type="component" value="Unassembled WGS sequence"/>
</dbReference>
<evidence type="ECO:0000313" key="2">
    <source>
        <dbReference type="Proteomes" id="UP001223743"/>
    </source>
</evidence>
<keyword evidence="2" id="KW-1185">Reference proteome</keyword>
<gene>
    <name evidence="1" type="ORF">QO015_004186</name>
</gene>
<organism evidence="1 2">
    <name type="scientific">Kaistia geumhonensis</name>
    <dbReference type="NCBI Taxonomy" id="410839"/>
    <lineage>
        <taxon>Bacteria</taxon>
        <taxon>Pseudomonadati</taxon>
        <taxon>Pseudomonadota</taxon>
        <taxon>Alphaproteobacteria</taxon>
        <taxon>Hyphomicrobiales</taxon>
        <taxon>Kaistiaceae</taxon>
        <taxon>Kaistia</taxon>
    </lineage>
</organism>
<protein>
    <recommendedName>
        <fullName evidence="3">N-acetyltransferase domain-containing protein</fullName>
    </recommendedName>
</protein>
<evidence type="ECO:0000313" key="1">
    <source>
        <dbReference type="EMBL" id="MDQ0518573.1"/>
    </source>
</evidence>
<evidence type="ECO:0008006" key="3">
    <source>
        <dbReference type="Google" id="ProtNLM"/>
    </source>
</evidence>
<dbReference type="EMBL" id="JAUSWJ010000001">
    <property type="protein sequence ID" value="MDQ0518573.1"/>
    <property type="molecule type" value="Genomic_DNA"/>
</dbReference>
<name>A0ABU0MC88_9HYPH</name>
<comment type="caution">
    <text evidence="1">The sequence shown here is derived from an EMBL/GenBank/DDBJ whole genome shotgun (WGS) entry which is preliminary data.</text>
</comment>
<accession>A0ABU0MC88</accession>
<proteinExistence type="predicted"/>